<dbReference type="STRING" id="28445.BHQ20_26090"/>
<dbReference type="AlphaFoldDB" id="A0A1E3S5Y1"/>
<evidence type="ECO:0000313" key="1">
    <source>
        <dbReference type="EMBL" id="ORB00682.1"/>
    </source>
</evidence>
<name>A0A1E3S5Y1_MYCIE</name>
<protein>
    <submittedName>
        <fullName evidence="1">Uncharacterized protein</fullName>
    </submittedName>
</protein>
<organism evidence="1 2">
    <name type="scientific">Mycobacterium intermedium</name>
    <dbReference type="NCBI Taxonomy" id="28445"/>
    <lineage>
        <taxon>Bacteria</taxon>
        <taxon>Bacillati</taxon>
        <taxon>Actinomycetota</taxon>
        <taxon>Actinomycetes</taxon>
        <taxon>Mycobacteriales</taxon>
        <taxon>Mycobacteriaceae</taxon>
        <taxon>Mycobacterium</taxon>
        <taxon>Mycobacterium simiae complex</taxon>
    </lineage>
</organism>
<gene>
    <name evidence="1" type="ORF">BST27_18175</name>
</gene>
<proteinExistence type="predicted"/>
<comment type="caution">
    <text evidence="1">The sequence shown here is derived from an EMBL/GenBank/DDBJ whole genome shotgun (WGS) entry which is preliminary data.</text>
</comment>
<dbReference type="Proteomes" id="UP000192739">
    <property type="component" value="Unassembled WGS sequence"/>
</dbReference>
<reference evidence="1 2" key="1">
    <citation type="submission" date="2017-02" db="EMBL/GenBank/DDBJ databases">
        <title>The new phylogeny of genus Mycobacterium.</title>
        <authorList>
            <person name="Tortoli E."/>
            <person name="Trovato A."/>
            <person name="Cirillo D.M."/>
        </authorList>
    </citation>
    <scope>NUCLEOTIDE SEQUENCE [LARGE SCALE GENOMIC DNA]</scope>
    <source>
        <strain evidence="1 2">DSM 44049</strain>
    </source>
</reference>
<keyword evidence="2" id="KW-1185">Reference proteome</keyword>
<evidence type="ECO:0000313" key="2">
    <source>
        <dbReference type="Proteomes" id="UP000192739"/>
    </source>
</evidence>
<dbReference type="RefSeq" id="WP_069422062.1">
    <property type="nucleotide sequence ID" value="NZ_MIHB01000069.1"/>
</dbReference>
<sequence>MASGASESSTARAAAGGAGITAAGAGMTAGGTGATTGGGAGITEAPLLATGTTGGTGVLTGGAGITDAPLLAIETFCGTVIVDPPWPLVLGTAAGDEATAAWDNPPWTSS</sequence>
<accession>A0A1E3S5Y1</accession>
<dbReference type="EMBL" id="MVHT01000052">
    <property type="protein sequence ID" value="ORB00682.1"/>
    <property type="molecule type" value="Genomic_DNA"/>
</dbReference>